<dbReference type="Ensembl" id="ENSPSNT00000001028.1">
    <property type="protein sequence ID" value="ENSPSNP00000000855.1"/>
    <property type="gene ID" value="ENSPSNG00000000712.1"/>
</dbReference>
<protein>
    <recommendedName>
        <fullName evidence="1">FBA domain-containing protein</fullName>
    </recommendedName>
</protein>
<organism evidence="2 3">
    <name type="scientific">Phocoena sinus</name>
    <name type="common">Vaquita</name>
    <dbReference type="NCBI Taxonomy" id="42100"/>
    <lineage>
        <taxon>Eukaryota</taxon>
        <taxon>Metazoa</taxon>
        <taxon>Chordata</taxon>
        <taxon>Craniata</taxon>
        <taxon>Vertebrata</taxon>
        <taxon>Euteleostomi</taxon>
        <taxon>Mammalia</taxon>
        <taxon>Eutheria</taxon>
        <taxon>Laurasiatheria</taxon>
        <taxon>Artiodactyla</taxon>
        <taxon>Whippomorpha</taxon>
        <taxon>Cetacea</taxon>
        <taxon>Odontoceti</taxon>
        <taxon>Phocoenidae</taxon>
        <taxon>Phocoena</taxon>
    </lineage>
</organism>
<reference evidence="2" key="2">
    <citation type="submission" date="2025-08" db="UniProtKB">
        <authorList>
            <consortium name="Ensembl"/>
        </authorList>
    </citation>
    <scope>IDENTIFICATION</scope>
</reference>
<dbReference type="PROSITE" id="PS51114">
    <property type="entry name" value="FBA"/>
    <property type="match status" value="1"/>
</dbReference>
<reference evidence="2" key="1">
    <citation type="submission" date="2019-08" db="EMBL/GenBank/DDBJ databases">
        <title>Phocoena sinus (Vaquita) genome, mPhoSin1, primary haplotype.</title>
        <authorList>
            <person name="Morin P."/>
            <person name="Mountcastle J."/>
            <person name="Fungtammasan C."/>
            <person name="Rhie A."/>
            <person name="Rojas-Bracho L."/>
            <person name="Smith C.R."/>
            <person name="Taylor B.L."/>
            <person name="Gulland F.M.D."/>
            <person name="Musser W."/>
            <person name="Houck M."/>
            <person name="Haase B."/>
            <person name="Paez S."/>
            <person name="Howe K."/>
            <person name="Torrance J."/>
            <person name="Formenti G."/>
            <person name="Phillippy A."/>
            <person name="Ryder O."/>
            <person name="Jarvis E.D."/>
            <person name="Fedrigo O."/>
        </authorList>
    </citation>
    <scope>NUCLEOTIDE SEQUENCE [LARGE SCALE GENOMIC DNA]</scope>
</reference>
<feature type="domain" description="FBA" evidence="1">
    <location>
        <begin position="76"/>
        <end position="251"/>
    </location>
</feature>
<dbReference type="SUPFAM" id="SSF49785">
    <property type="entry name" value="Galactose-binding domain-like"/>
    <property type="match status" value="1"/>
</dbReference>
<dbReference type="InterPro" id="IPR036047">
    <property type="entry name" value="F-box-like_dom_sf"/>
</dbReference>
<dbReference type="GO" id="GO:0036503">
    <property type="term" value="P:ERAD pathway"/>
    <property type="evidence" value="ECO:0007669"/>
    <property type="project" value="TreeGrafter"/>
</dbReference>
<dbReference type="GO" id="GO:0006516">
    <property type="term" value="P:glycoprotein catabolic process"/>
    <property type="evidence" value="ECO:0007669"/>
    <property type="project" value="TreeGrafter"/>
</dbReference>
<dbReference type="InterPro" id="IPR039752">
    <property type="entry name" value="F-box_only"/>
</dbReference>
<dbReference type="PANTHER" id="PTHR12125">
    <property type="entry name" value="F-BOX ONLY PROTEIN 6-LIKE PROTEIN"/>
    <property type="match status" value="1"/>
</dbReference>
<dbReference type="GO" id="GO:0019005">
    <property type="term" value="C:SCF ubiquitin ligase complex"/>
    <property type="evidence" value="ECO:0007669"/>
    <property type="project" value="TreeGrafter"/>
</dbReference>
<sequence length="254" mass="28868">EPSWLSGARVGGDPEPKEALGLGQLSSELLVMVLSHVPGRCRQGCWHWHDLVDCQALWLRILARGHATLPCVLGRFCESTPIGHNLLPNPSGEAFLKWTVPTGGDAWGAEENWEVTPRACIRTSFLSSYRWCQKKQVSDLEEEGLWPELLDSGKPEIFVSDWWTDQQYTDSLYGLTVQPLDANQAVLHHYSPWSFPIQQCRKSFSFEASHVFSNRKKAVCFVSFEHLVRDIDFWSEQYGVYLSHSSVTVRVHLP</sequence>
<dbReference type="GeneTree" id="ENSGT00940000161841"/>
<dbReference type="Gene3D" id="1.20.1280.50">
    <property type="match status" value="1"/>
</dbReference>
<dbReference type="PANTHER" id="PTHR12125:SF9">
    <property type="entry name" value="F-BOX ONLY PROTEIN 27"/>
    <property type="match status" value="1"/>
</dbReference>
<reference evidence="2" key="3">
    <citation type="submission" date="2025-09" db="UniProtKB">
        <authorList>
            <consortium name="Ensembl"/>
        </authorList>
    </citation>
    <scope>IDENTIFICATION</scope>
</reference>
<evidence type="ECO:0000259" key="1">
    <source>
        <dbReference type="PROSITE" id="PS51114"/>
    </source>
</evidence>
<proteinExistence type="predicted"/>
<accession>A0A8C9ATW5</accession>
<dbReference type="SUPFAM" id="SSF81383">
    <property type="entry name" value="F-box domain"/>
    <property type="match status" value="1"/>
</dbReference>
<keyword evidence="3" id="KW-1185">Reference proteome</keyword>
<dbReference type="Pfam" id="PF04300">
    <property type="entry name" value="FBA"/>
    <property type="match status" value="1"/>
</dbReference>
<dbReference type="FunFam" id="2.60.120.260:FF:000168">
    <property type="entry name" value="F-box only protein 6-like Protein"/>
    <property type="match status" value="1"/>
</dbReference>
<dbReference type="InterPro" id="IPR007397">
    <property type="entry name" value="F-box-assoc_dom"/>
</dbReference>
<dbReference type="GO" id="GO:0061630">
    <property type="term" value="F:ubiquitin protein ligase activity"/>
    <property type="evidence" value="ECO:0007669"/>
    <property type="project" value="TreeGrafter"/>
</dbReference>
<dbReference type="SMART" id="SM01198">
    <property type="entry name" value="FBA"/>
    <property type="match status" value="1"/>
</dbReference>
<evidence type="ECO:0000313" key="2">
    <source>
        <dbReference type="Ensembl" id="ENSPSNP00000000855.1"/>
    </source>
</evidence>
<name>A0A8C9ATW5_PHOSS</name>
<dbReference type="Proteomes" id="UP000694554">
    <property type="component" value="Chromosome 5"/>
</dbReference>
<dbReference type="AlphaFoldDB" id="A0A8C9ATW5"/>
<dbReference type="GO" id="GO:0005737">
    <property type="term" value="C:cytoplasm"/>
    <property type="evidence" value="ECO:0007669"/>
    <property type="project" value="UniProtKB-ARBA"/>
</dbReference>
<dbReference type="InterPro" id="IPR008979">
    <property type="entry name" value="Galactose-bd-like_sf"/>
</dbReference>
<evidence type="ECO:0000313" key="3">
    <source>
        <dbReference type="Proteomes" id="UP000694554"/>
    </source>
</evidence>
<dbReference type="GO" id="GO:0031146">
    <property type="term" value="P:SCF-dependent proteasomal ubiquitin-dependent protein catabolic process"/>
    <property type="evidence" value="ECO:0007669"/>
    <property type="project" value="TreeGrafter"/>
</dbReference>
<dbReference type="Gene3D" id="2.60.120.260">
    <property type="entry name" value="Galactose-binding domain-like"/>
    <property type="match status" value="1"/>
</dbReference>